<keyword evidence="7" id="KW-1185">Reference proteome</keyword>
<dbReference type="Pfam" id="PF23221">
    <property type="entry name" value="HEAT_MROH2B_1st"/>
    <property type="match status" value="1"/>
</dbReference>
<feature type="domain" description="Maestro-like HEAT-repeats" evidence="2">
    <location>
        <begin position="903"/>
        <end position="1123"/>
    </location>
</feature>
<evidence type="ECO:0000259" key="4">
    <source>
        <dbReference type="Pfam" id="PF23221"/>
    </source>
</evidence>
<dbReference type="PANTHER" id="PTHR23120:SF0">
    <property type="entry name" value="MAESTRO HEAT-LIKE REPEAT FAMILY MEMBER 1"/>
    <property type="match status" value="1"/>
</dbReference>
<dbReference type="InterPro" id="IPR055406">
    <property type="entry name" value="HEAT_Maestro"/>
</dbReference>
<comment type="caution">
    <text evidence="6">The sequence shown here is derived from an EMBL/GenBank/DDBJ whole genome shotgun (WGS) entry which is preliminary data.</text>
</comment>
<dbReference type="GO" id="GO:0005737">
    <property type="term" value="C:cytoplasm"/>
    <property type="evidence" value="ECO:0007669"/>
    <property type="project" value="TreeGrafter"/>
</dbReference>
<protein>
    <recommendedName>
        <fullName evidence="8">Maestro heat-like repeat-containing protein family member 1</fullName>
    </recommendedName>
</protein>
<dbReference type="PANTHER" id="PTHR23120">
    <property type="entry name" value="MAESTRO-RELATED HEAT DOMAIN-CONTAINING"/>
    <property type="match status" value="1"/>
</dbReference>
<dbReference type="InterPro" id="IPR055408">
    <property type="entry name" value="HEAT_MROH2B-like"/>
</dbReference>
<feature type="domain" description="Maestro/Maestro-like HEAT-repeats" evidence="5">
    <location>
        <begin position="1326"/>
        <end position="1588"/>
    </location>
</feature>
<dbReference type="Pfam" id="PF21047">
    <property type="entry name" value="HEAT_Maestro"/>
    <property type="match status" value="1"/>
</dbReference>
<gene>
    <name evidence="6" type="ORF">PV327_009418</name>
</gene>
<dbReference type="InterPro" id="IPR045206">
    <property type="entry name" value="Maestro_heat-like_prot"/>
</dbReference>
<evidence type="ECO:0008006" key="8">
    <source>
        <dbReference type="Google" id="ProtNLM"/>
    </source>
</evidence>
<accession>A0AA39KVP5</accession>
<dbReference type="Gene3D" id="1.25.10.10">
    <property type="entry name" value="Leucine-rich Repeat Variant"/>
    <property type="match status" value="3"/>
</dbReference>
<dbReference type="Proteomes" id="UP001168972">
    <property type="component" value="Unassembled WGS sequence"/>
</dbReference>
<evidence type="ECO:0000259" key="5">
    <source>
        <dbReference type="Pfam" id="PF23227"/>
    </source>
</evidence>
<dbReference type="EMBL" id="JAQQBR010000005">
    <property type="protein sequence ID" value="KAK0175688.1"/>
    <property type="molecule type" value="Genomic_DNA"/>
</dbReference>
<reference evidence="6" key="2">
    <citation type="submission" date="2023-03" db="EMBL/GenBank/DDBJ databases">
        <authorList>
            <person name="Inwood S.N."/>
            <person name="Skelly J.G."/>
            <person name="Guhlin J."/>
            <person name="Harrop T.W.R."/>
            <person name="Goldson S.G."/>
            <person name="Dearden P.K."/>
        </authorList>
    </citation>
    <scope>NUCLEOTIDE SEQUENCE</scope>
    <source>
        <strain evidence="6">Lincoln</strain>
        <tissue evidence="6">Whole body</tissue>
    </source>
</reference>
<evidence type="ECO:0000259" key="2">
    <source>
        <dbReference type="Pfam" id="PF21047"/>
    </source>
</evidence>
<name>A0AA39KVP5_MICHY</name>
<evidence type="ECO:0000259" key="3">
    <source>
        <dbReference type="Pfam" id="PF23210"/>
    </source>
</evidence>
<evidence type="ECO:0000313" key="7">
    <source>
        <dbReference type="Proteomes" id="UP001168972"/>
    </source>
</evidence>
<feature type="domain" description="MROH2B-like N-terminal HEAT-repeats" evidence="4">
    <location>
        <begin position="39"/>
        <end position="252"/>
    </location>
</feature>
<reference evidence="6" key="1">
    <citation type="journal article" date="2023" name="bioRxiv">
        <title>Scaffold-level genome assemblies of two parasitoid biocontrol wasps reveal the parthenogenesis mechanism and an associated novel virus.</title>
        <authorList>
            <person name="Inwood S."/>
            <person name="Skelly J."/>
            <person name="Guhlin J."/>
            <person name="Harrop T."/>
            <person name="Goldson S."/>
            <person name="Dearden P."/>
        </authorList>
    </citation>
    <scope>NUCLEOTIDE SEQUENCE</scope>
    <source>
        <strain evidence="6">Lincoln</strain>
        <tissue evidence="6">Whole body</tissue>
    </source>
</reference>
<dbReference type="InterPro" id="IPR011989">
    <property type="entry name" value="ARM-like"/>
</dbReference>
<dbReference type="InterPro" id="IPR016024">
    <property type="entry name" value="ARM-type_fold"/>
</dbReference>
<dbReference type="InterPro" id="IPR048465">
    <property type="entry name" value="Maestro-like_HEAT"/>
</dbReference>
<dbReference type="InterPro" id="IPR056282">
    <property type="entry name" value="MROH2B-like_N_HEAT"/>
</dbReference>
<sequence length="1595" mass="177450">MKREGEDDSNAELSAVISALLDAFSDKNADVIESVNDAIRKISHRSPEIVIHVAIYYFELHRKITSDHTTAILKIMMETLRDESTQLTDDVAISVAELAVNKLNENSEKEASELLVALSRLHCNHSMGGLLNEFGPGATPSCAIIRAMGLVASCNPFGTVPFIKMTMSIILPMLTQVHEEQHKHAFCFVLGKFAEAINDYIMNLDEAPDPKIGKDSFSDEMITAFDNLTNNWMKPSRNIELSESILTALCAILPLLPEPSGISRMGKLIPNLLNLCKYQTTRLPSTRVLTIVLNFTESDEIKELLRPYIDQIQQTLFDLVSVSPFEDYRDAFLTHYEVVQCFRAIIILFPEDGLDRILQYLKSPANLNRARALVIIRHLINTLPVEEETTLQKIALSIQNVLGDVSARQIVGPIVALVAHPTLTLLPSQRMSFIRFIIVQCGRTNDESQAYEEALFLLATTVDGAESWLWPCLLKTLLDSASGELSVPLLRALSVLAVKIIRNENCGNILKEFSGTKVLARCLELLADEKNRLAVVIFLRTSAPLFGHQLKPEWDMRLLTISKMLEEDEEQNFNVDAKLNGQNEITNEYSDTTALDKLLMWEECMVEFIEKSVELEGTDWATKLAKDLIGENITPGVAPFLAAVTNNSEHLEMLIHSARIHPFNDKYSRAVGIASKRHVEKIINLMDAACSIEDTRKNPTKLLGLMKDTKAAASAEACKAGLLRCYGEICKKGDISKLFTHLEKHILPWIVKQLNDCKEITAKEASLFALEQVGAAVHPNRLANSMGLKMRGVCLTTLLTLLQFPTGYKPLQLYHPLLKAMLSLLKIPPTLNSDERQLLLSSILDKVIGASTEIELILLPKFMRAIINDLSAVSSEVVGDCADALAELMEILTPWMQSKSSVERKTTIIVLCTTLKSYHNALKYTYPGGKLQPGILLGRILCWCADPDQTLRSYVVHAVELAVEVSVRHRSTVTDNNFNHELTESKRTLMNNESRVIYRGVKMLSIAACERIANSEVVSLAGGLIEGLLYREENAIAAGIALTQLFQIRGNDFQRSDLYVVDNIIGQMRQIQNSSCRRIIAGAIKTLTIHHPEDVFEHLLHQPLPPDRGTEECWKELGSEEECGLKCLEFLLNRLENNNMVCENTSPNHSNGKHPTASLPSLAAIVALRHLLQSSNGQTLIDKNLAELLTILLKYISGWLYVDAPVSVLSTKFGFIPNREACKLNPYHEVYSVLTNLLTVVDINVASSLLNENSFDSDDQANENLISTVRSVVRCLLNKNDTIVNVAQSLGKLSTSQISNQRAIAIAFYAELIGKIDCGNIWLDAIINTLHEATADSSPLVRKLAIMGLTRIAYLNSKYIDEYFENCMMALLNGLEEPPNSNGGSQVVLESLRGLSILLSLKTDRPVSPRVVLALKPFVDKDNWEMRLAAISALDAIARGWLKSIEAPDDDVTDHLLGCLPSLIIKLEDSNIMISKIARETLYHFSDLLQCEPLAGIMRSHLSTGNQLKIENCFSDLINCLIQELPQRAEELRNAAVRGYSRSEVCSTRATSVLILGFFGQPRPEDVQRMLQLLRDKDNIVKSRAAKALGLCFTI</sequence>
<keyword evidence="1" id="KW-0677">Repeat</keyword>
<feature type="domain" description="MROH2B-like HEAT-repeats" evidence="3">
    <location>
        <begin position="266"/>
        <end position="629"/>
    </location>
</feature>
<feature type="domain" description="MROH2B-like HEAT-repeats" evidence="3">
    <location>
        <begin position="667"/>
        <end position="852"/>
    </location>
</feature>
<dbReference type="Pfam" id="PF23210">
    <property type="entry name" value="HEAT_Maestro_2"/>
    <property type="match status" value="2"/>
</dbReference>
<proteinExistence type="predicted"/>
<evidence type="ECO:0000256" key="1">
    <source>
        <dbReference type="ARBA" id="ARBA00022737"/>
    </source>
</evidence>
<dbReference type="Pfam" id="PF23227">
    <property type="entry name" value="HEAT_MROH2B_C"/>
    <property type="match status" value="1"/>
</dbReference>
<dbReference type="SUPFAM" id="SSF48371">
    <property type="entry name" value="ARM repeat"/>
    <property type="match status" value="3"/>
</dbReference>
<organism evidence="6 7">
    <name type="scientific">Microctonus hyperodae</name>
    <name type="common">Parasitoid wasp</name>
    <dbReference type="NCBI Taxonomy" id="165561"/>
    <lineage>
        <taxon>Eukaryota</taxon>
        <taxon>Metazoa</taxon>
        <taxon>Ecdysozoa</taxon>
        <taxon>Arthropoda</taxon>
        <taxon>Hexapoda</taxon>
        <taxon>Insecta</taxon>
        <taxon>Pterygota</taxon>
        <taxon>Neoptera</taxon>
        <taxon>Endopterygota</taxon>
        <taxon>Hymenoptera</taxon>
        <taxon>Apocrita</taxon>
        <taxon>Ichneumonoidea</taxon>
        <taxon>Braconidae</taxon>
        <taxon>Euphorinae</taxon>
        <taxon>Microctonus</taxon>
    </lineage>
</organism>
<evidence type="ECO:0000313" key="6">
    <source>
        <dbReference type="EMBL" id="KAK0175688.1"/>
    </source>
</evidence>